<evidence type="ECO:0000256" key="6">
    <source>
        <dbReference type="ARBA" id="ARBA00022692"/>
    </source>
</evidence>
<dbReference type="InterPro" id="IPR045584">
    <property type="entry name" value="Pilin-like"/>
</dbReference>
<reference evidence="13 14" key="2">
    <citation type="submission" date="2015-10" db="EMBL/GenBank/DDBJ databases">
        <title>Comparative genomics and high-throughput reverse genetic screens identify a new phytobacterial MAMP and an Arabidopsis receptor required for immune elicitation.</title>
        <authorList>
            <person name="Mott G.A."/>
            <person name="Thakur S."/>
            <person name="Wang P.W."/>
            <person name="Desveaux D."/>
            <person name="Guttman D.S."/>
        </authorList>
    </citation>
    <scope>NUCLEOTIDE SEQUENCE [LARGE SCALE GENOMIC DNA]</scope>
    <source>
        <strain evidence="13 14">0788_9</strain>
    </source>
</reference>
<dbReference type="Gene3D" id="3.30.1300.30">
    <property type="entry name" value="GSPII I/J protein-like"/>
    <property type="match status" value="1"/>
</dbReference>
<accession>A0A0N0XDC9</accession>
<keyword evidence="4 10" id="KW-1003">Cell membrane</keyword>
<protein>
    <recommendedName>
        <fullName evidence="10">Type II secretion system protein K</fullName>
    </recommendedName>
</protein>
<dbReference type="Pfam" id="PF03934">
    <property type="entry name" value="T2SSK"/>
    <property type="match status" value="1"/>
</dbReference>
<dbReference type="Gene3D" id="1.10.40.60">
    <property type="entry name" value="EpsJ-like"/>
    <property type="match status" value="2"/>
</dbReference>
<evidence type="ECO:0000256" key="10">
    <source>
        <dbReference type="PIRNR" id="PIRNR002786"/>
    </source>
</evidence>
<feature type="domain" description="T2SS protein K second SAM-like" evidence="11">
    <location>
        <begin position="207"/>
        <end position="258"/>
    </location>
</feature>
<dbReference type="SUPFAM" id="SSF54523">
    <property type="entry name" value="Pili subunits"/>
    <property type="match status" value="1"/>
</dbReference>
<dbReference type="InterPro" id="IPR049031">
    <property type="entry name" value="T2SSK_SAM-like_1st"/>
</dbReference>
<evidence type="ECO:0000259" key="12">
    <source>
        <dbReference type="Pfam" id="PF21687"/>
    </source>
</evidence>
<comment type="subcellular location">
    <subcellularLocation>
        <location evidence="1 10">Cell inner membrane</location>
    </subcellularLocation>
</comment>
<reference evidence="13 14" key="1">
    <citation type="submission" date="2015-07" db="EMBL/GenBank/DDBJ databases">
        <authorList>
            <person name="Noorani M."/>
        </authorList>
    </citation>
    <scope>NUCLEOTIDE SEQUENCE [LARGE SCALE GENOMIC DNA]</scope>
    <source>
        <strain evidence="13 14">0788_9</strain>
    </source>
</reference>
<dbReference type="EMBL" id="LGLN01000032">
    <property type="protein sequence ID" value="KPC33674.1"/>
    <property type="molecule type" value="Genomic_DNA"/>
</dbReference>
<evidence type="ECO:0000256" key="9">
    <source>
        <dbReference type="ARBA" id="ARBA00023136"/>
    </source>
</evidence>
<evidence type="ECO:0000256" key="2">
    <source>
        <dbReference type="ARBA" id="ARBA00007246"/>
    </source>
</evidence>
<keyword evidence="5 10" id="KW-0997">Cell inner membrane</keyword>
<dbReference type="GO" id="GO:0009306">
    <property type="term" value="P:protein secretion"/>
    <property type="evidence" value="ECO:0007669"/>
    <property type="project" value="InterPro"/>
</dbReference>
<organism evidence="13 14">
    <name type="scientific">Pseudomonas syringae pv. cilantro</name>
    <dbReference type="NCBI Taxonomy" id="81035"/>
    <lineage>
        <taxon>Bacteria</taxon>
        <taxon>Pseudomonadati</taxon>
        <taxon>Pseudomonadota</taxon>
        <taxon>Gammaproteobacteria</taxon>
        <taxon>Pseudomonadales</taxon>
        <taxon>Pseudomonadaceae</taxon>
        <taxon>Pseudomonas</taxon>
        <taxon>Pseudomonas syringae</taxon>
    </lineage>
</organism>
<dbReference type="NCBIfam" id="NF037980">
    <property type="entry name" value="T2SS_GspK"/>
    <property type="match status" value="1"/>
</dbReference>
<evidence type="ECO:0000256" key="1">
    <source>
        <dbReference type="ARBA" id="ARBA00004533"/>
    </source>
</evidence>
<keyword evidence="8" id="KW-1133">Transmembrane helix</keyword>
<keyword evidence="9 10" id="KW-0472">Membrane</keyword>
<dbReference type="Pfam" id="PF21687">
    <property type="entry name" value="T2SSK_1st"/>
    <property type="match status" value="1"/>
</dbReference>
<dbReference type="PANTHER" id="PTHR38831:SF1">
    <property type="entry name" value="TYPE II SECRETION SYSTEM PROTEIN K-RELATED"/>
    <property type="match status" value="1"/>
</dbReference>
<keyword evidence="7" id="KW-0653">Protein transport</keyword>
<proteinExistence type="inferred from homology"/>
<gene>
    <name evidence="13" type="ORF">ABJ99_0814</name>
</gene>
<dbReference type="InterPro" id="IPR005628">
    <property type="entry name" value="GspK"/>
</dbReference>
<sequence>MTQRGSAIISALLIAALVAVMAAGMLSRQSVLTRVVEAEQSHRQGSAVLLGGLEVGRRLLWESRWQDGLTLPDQAWARPIGHDALDQLSGDFQGQLEDQQGKFNLRNLIVNHRPDLGQLRSFERLCATLGIDIGLSRRISQRVTASYPLMQTASGLFDSDTPAQTIVPATRPMLRSVDDLRGLQGLSELLLERLGHYVSILPGNTLLNGNTTSAEVLAAVVPGLSLTKAQAVIAERNRGVWFINRGDILNRLQVPTLSIESLDVGVASDWFILRGQARQDRRRVSLQALIHRSEERMPQVIWSRTGV</sequence>
<dbReference type="GO" id="GO:0005886">
    <property type="term" value="C:plasma membrane"/>
    <property type="evidence" value="ECO:0007669"/>
    <property type="project" value="UniProtKB-SubCell"/>
</dbReference>
<comment type="similarity">
    <text evidence="2 10">Belongs to the GSP K family.</text>
</comment>
<evidence type="ECO:0000256" key="3">
    <source>
        <dbReference type="ARBA" id="ARBA00022448"/>
    </source>
</evidence>
<dbReference type="PATRIC" id="fig|81035.3.peg.876"/>
<dbReference type="SUPFAM" id="SSF158544">
    <property type="entry name" value="GspK insert domain-like"/>
    <property type="match status" value="1"/>
</dbReference>
<dbReference type="SUPFAM" id="SSF47781">
    <property type="entry name" value="RuvA domain 2-like"/>
    <property type="match status" value="1"/>
</dbReference>
<evidence type="ECO:0000256" key="5">
    <source>
        <dbReference type="ARBA" id="ARBA00022519"/>
    </source>
</evidence>
<evidence type="ECO:0000256" key="4">
    <source>
        <dbReference type="ARBA" id="ARBA00022475"/>
    </source>
</evidence>
<comment type="caution">
    <text evidence="13">The sequence shown here is derived from an EMBL/GenBank/DDBJ whole genome shotgun (WGS) entry which is preliminary data.</text>
</comment>
<dbReference type="AlphaFoldDB" id="A0A0N0XDC9"/>
<keyword evidence="3 10" id="KW-0813">Transport</keyword>
<dbReference type="InterPro" id="IPR049179">
    <property type="entry name" value="T2SSK_SAM-like_2nd"/>
</dbReference>
<name>A0A0N0XDC9_PSESX</name>
<feature type="domain" description="T2SS protein K first SAM-like" evidence="12">
    <location>
        <begin position="101"/>
        <end position="202"/>
    </location>
</feature>
<dbReference type="PANTHER" id="PTHR38831">
    <property type="entry name" value="TYPE II SECRETION SYSTEM PROTEIN K"/>
    <property type="match status" value="1"/>
</dbReference>
<keyword evidence="6" id="KW-0812">Transmembrane</keyword>
<dbReference type="Proteomes" id="UP000037891">
    <property type="component" value="Unassembled WGS sequence"/>
</dbReference>
<dbReference type="RefSeq" id="WP_054085051.1">
    <property type="nucleotide sequence ID" value="NZ_LGLN01000032.1"/>
</dbReference>
<evidence type="ECO:0000313" key="14">
    <source>
        <dbReference type="Proteomes" id="UP000037891"/>
    </source>
</evidence>
<evidence type="ECO:0000256" key="7">
    <source>
        <dbReference type="ARBA" id="ARBA00022927"/>
    </source>
</evidence>
<evidence type="ECO:0000256" key="8">
    <source>
        <dbReference type="ARBA" id="ARBA00022989"/>
    </source>
</evidence>
<evidence type="ECO:0000259" key="11">
    <source>
        <dbReference type="Pfam" id="PF03934"/>
    </source>
</evidence>
<evidence type="ECO:0000313" key="13">
    <source>
        <dbReference type="EMBL" id="KPC33674.1"/>
    </source>
</evidence>
<dbReference type="PIRSF" id="PIRSF002786">
    <property type="entry name" value="XcpX"/>
    <property type="match status" value="1"/>
</dbReference>
<dbReference type="InterPro" id="IPR038072">
    <property type="entry name" value="GspK_central_sf"/>
</dbReference>
<dbReference type="InterPro" id="IPR010994">
    <property type="entry name" value="RuvA_2-like"/>
</dbReference>